<gene>
    <name evidence="1" type="ORF">J2W31_000263</name>
</gene>
<evidence type="ECO:0000313" key="2">
    <source>
        <dbReference type="Proteomes" id="UP001242045"/>
    </source>
</evidence>
<comment type="caution">
    <text evidence="1">The sequence shown here is derived from an EMBL/GenBank/DDBJ whole genome shotgun (WGS) entry which is preliminary data.</text>
</comment>
<reference evidence="1" key="1">
    <citation type="submission" date="2023-07" db="EMBL/GenBank/DDBJ databases">
        <title>Sorghum-associated microbial communities from plants grown in Nebraska, USA.</title>
        <authorList>
            <person name="Schachtman D."/>
        </authorList>
    </citation>
    <scope>NUCLEOTIDE SEQUENCE</scope>
    <source>
        <strain evidence="1">DS3754</strain>
    </source>
</reference>
<accession>A0AAW8CQD2</accession>
<dbReference type="AlphaFoldDB" id="A0AAW8CQD2"/>
<name>A0AAW8CQD2_9BURK</name>
<organism evidence="1 2">
    <name type="scientific">Variovorax boronicumulans</name>
    <dbReference type="NCBI Taxonomy" id="436515"/>
    <lineage>
        <taxon>Bacteria</taxon>
        <taxon>Pseudomonadati</taxon>
        <taxon>Pseudomonadota</taxon>
        <taxon>Betaproteobacteria</taxon>
        <taxon>Burkholderiales</taxon>
        <taxon>Comamonadaceae</taxon>
        <taxon>Variovorax</taxon>
    </lineage>
</organism>
<dbReference type="Proteomes" id="UP001242045">
    <property type="component" value="Unassembled WGS sequence"/>
</dbReference>
<evidence type="ECO:0000313" key="1">
    <source>
        <dbReference type="EMBL" id="MDP9891167.1"/>
    </source>
</evidence>
<protein>
    <submittedName>
        <fullName evidence="1">Uncharacterized protein</fullName>
    </submittedName>
</protein>
<sequence length="442" mass="50770">MKSKETRQEDSTEAINHCKVMIFGIDRAGFPTDIKPITSRNFSIHFKPFKTEDRFQDYDIVVFPQGIFEDLTWNSGSYSGGYWQHACFRNELDQRSKELVLLLQKGGSYCALLIKRFIDSDERKNFVDTDLTKRQLNYRYLARDNFGSRLPHVDAKQDEFVRFFDLYGAANSYFQIHDPKLPIKVLATINSRPVSLRIGTSEFFVPTLEIPTNQDKFVEYFTLLVDGLSSIKNKLHKDIPDWLKKFTFEEEGPLSDEISTLRVKISELQEELDRFEYFKSCLIHTGEPLVCVVSKILYETTGLTCDLTDELKEDAKLVDHKGSVVAVCEIKGINRGIKRENINQTDSHRERSEFPDNFPALLIANTGIKQAHTIEEKDEEPNTDQIKHAAKINILILRTLDLINLLRLVRRQALSQAEARALLLGSSGWLKVDAAAPEVRKE</sequence>
<dbReference type="RefSeq" id="WP_307683560.1">
    <property type="nucleotide sequence ID" value="NZ_JAUSRD010000001.1"/>
</dbReference>
<proteinExistence type="predicted"/>
<dbReference type="EMBL" id="JAUSRD010000001">
    <property type="protein sequence ID" value="MDP9891167.1"/>
    <property type="molecule type" value="Genomic_DNA"/>
</dbReference>